<reference evidence="2 3" key="1">
    <citation type="submission" date="2019-07" db="EMBL/GenBank/DDBJ databases">
        <title>De Novo Assembly of kiwifruit Actinidia rufa.</title>
        <authorList>
            <person name="Sugita-Konishi S."/>
            <person name="Sato K."/>
            <person name="Mori E."/>
            <person name="Abe Y."/>
            <person name="Kisaki G."/>
            <person name="Hamano K."/>
            <person name="Suezawa K."/>
            <person name="Otani M."/>
            <person name="Fukuda T."/>
            <person name="Manabe T."/>
            <person name="Gomi K."/>
            <person name="Tabuchi M."/>
            <person name="Akimitsu K."/>
            <person name="Kataoka I."/>
        </authorList>
    </citation>
    <scope>NUCLEOTIDE SEQUENCE [LARGE SCALE GENOMIC DNA]</scope>
    <source>
        <strain evidence="3">cv. Fuchu</strain>
    </source>
</reference>
<organism evidence="2 3">
    <name type="scientific">Actinidia rufa</name>
    <dbReference type="NCBI Taxonomy" id="165716"/>
    <lineage>
        <taxon>Eukaryota</taxon>
        <taxon>Viridiplantae</taxon>
        <taxon>Streptophyta</taxon>
        <taxon>Embryophyta</taxon>
        <taxon>Tracheophyta</taxon>
        <taxon>Spermatophyta</taxon>
        <taxon>Magnoliopsida</taxon>
        <taxon>eudicotyledons</taxon>
        <taxon>Gunneridae</taxon>
        <taxon>Pentapetalae</taxon>
        <taxon>asterids</taxon>
        <taxon>Ericales</taxon>
        <taxon>Actinidiaceae</taxon>
        <taxon>Actinidia</taxon>
    </lineage>
</organism>
<feature type="region of interest" description="Disordered" evidence="1">
    <location>
        <begin position="272"/>
        <end position="294"/>
    </location>
</feature>
<dbReference type="Proteomes" id="UP000585474">
    <property type="component" value="Unassembled WGS sequence"/>
</dbReference>
<evidence type="ECO:0000256" key="1">
    <source>
        <dbReference type="SAM" id="MobiDB-lite"/>
    </source>
</evidence>
<sequence length="324" mass="34067">MSFKEKDGLGLTSATASQPPCAAAHIQPAQRSPDHTVQAQQSCTVPRSCHPAQSSAAQCAAASHRTVQCSLGAAVLRSCHPVQPCPILHSLATIPSSPVQHSLVQPLSRAVQFTVPHSPCAATVQRNTVPVHPLSNSIQPLSRNPVQCRPATHRCAANATLCQRNQHSATSVMPPSATQHSAQPAQYNAVLLAQPLSSAVAHSCAASIKKKCATLSFFLWNYNRTGLAPSSSSSSPMAAIATGSPTVLHGSLSSPSLASRLIVEEDSAPPRSIPMLESPPLSPSGSLPLSVTTDPSQNDPQLFACSSSLAIIFSRFRYLFFFSF</sequence>
<dbReference type="AlphaFoldDB" id="A0A7J0E4E2"/>
<feature type="compositionally biased region" description="Low complexity" evidence="1">
    <location>
        <begin position="273"/>
        <end position="290"/>
    </location>
</feature>
<evidence type="ECO:0000313" key="3">
    <source>
        <dbReference type="Proteomes" id="UP000585474"/>
    </source>
</evidence>
<comment type="caution">
    <text evidence="2">The sequence shown here is derived from an EMBL/GenBank/DDBJ whole genome shotgun (WGS) entry which is preliminary data.</text>
</comment>
<gene>
    <name evidence="2" type="ORF">Acr_01g0006180</name>
</gene>
<name>A0A7J0E4E2_9ERIC</name>
<proteinExistence type="predicted"/>
<dbReference type="EMBL" id="BJWL01000001">
    <property type="protein sequence ID" value="GFY80809.1"/>
    <property type="molecule type" value="Genomic_DNA"/>
</dbReference>
<protein>
    <submittedName>
        <fullName evidence="2">Uncharacterized protein</fullName>
    </submittedName>
</protein>
<keyword evidence="3" id="KW-1185">Reference proteome</keyword>
<accession>A0A7J0E4E2</accession>
<evidence type="ECO:0000313" key="2">
    <source>
        <dbReference type="EMBL" id="GFY80809.1"/>
    </source>
</evidence>
<feature type="region of interest" description="Disordered" evidence="1">
    <location>
        <begin position="1"/>
        <end position="39"/>
    </location>
</feature>